<accession>A0A0S4L2Z4</accession>
<dbReference type="RefSeq" id="WP_090742761.1">
    <property type="nucleotide sequence ID" value="NZ_CZQA01000001.1"/>
</dbReference>
<protein>
    <recommendedName>
        <fullName evidence="1">Predicted 3'-5' exonuclease PolB-like domain-containing protein</fullName>
    </recommendedName>
</protein>
<keyword evidence="3" id="KW-1185">Reference proteome</keyword>
<gene>
    <name evidence="2" type="ORF">COMA1_10310</name>
</gene>
<dbReference type="InterPro" id="IPR036397">
    <property type="entry name" value="RNaseH_sf"/>
</dbReference>
<organism evidence="2 3">
    <name type="scientific">Candidatus Nitrospira nitrosa</name>
    <dbReference type="NCBI Taxonomy" id="1742972"/>
    <lineage>
        <taxon>Bacteria</taxon>
        <taxon>Pseudomonadati</taxon>
        <taxon>Nitrospirota</taxon>
        <taxon>Nitrospiria</taxon>
        <taxon>Nitrospirales</taxon>
        <taxon>Nitrospiraceae</taxon>
        <taxon>Nitrospira</taxon>
    </lineage>
</organism>
<dbReference type="AlphaFoldDB" id="A0A0S4L2Z4"/>
<dbReference type="Pfam" id="PF10108">
    <property type="entry name" value="DNA_pol_B_exo2"/>
    <property type="match status" value="1"/>
</dbReference>
<dbReference type="SUPFAM" id="SSF53098">
    <property type="entry name" value="Ribonuclease H-like"/>
    <property type="match status" value="1"/>
</dbReference>
<dbReference type="OrthoDB" id="9773351at2"/>
<name>A0A0S4L2Z4_9BACT</name>
<evidence type="ECO:0000313" key="2">
    <source>
        <dbReference type="EMBL" id="CUS31877.1"/>
    </source>
</evidence>
<dbReference type="STRING" id="1742972.COMA1_10310"/>
<proteinExistence type="predicted"/>
<evidence type="ECO:0000313" key="3">
    <source>
        <dbReference type="Proteomes" id="UP000199032"/>
    </source>
</evidence>
<evidence type="ECO:0000259" key="1">
    <source>
        <dbReference type="Pfam" id="PF10108"/>
    </source>
</evidence>
<dbReference type="InterPro" id="IPR019288">
    <property type="entry name" value="3'-5'_exonuclease_PolB-like"/>
</dbReference>
<sequence length="238" mass="27362">MKVVLDIETVQAPREEWARLVGKPTECQGPVSEEPGYDLFTVSAVEEARRADDEAYAKSAFDGTFSRIVCIGLLEFSDQMEARSAIAWYGVNERELLRQFWARLAQDRPTLYITHNGLGFDLPFIKKRSIINQVKPSVEINLAKFRTEPVYDTMAIWSNWDTRGWVKLDVLARALQVDTKSGSGEQVAEMWEKRQGRELAQYCLQDTYVTYACYSRMNFRQPLSREVILMQPELCDIG</sequence>
<dbReference type="InterPro" id="IPR012337">
    <property type="entry name" value="RNaseH-like_sf"/>
</dbReference>
<reference evidence="2 3" key="1">
    <citation type="submission" date="2015-10" db="EMBL/GenBank/DDBJ databases">
        <authorList>
            <person name="Gilbert D.G."/>
        </authorList>
    </citation>
    <scope>NUCLEOTIDE SEQUENCE [LARGE SCALE GENOMIC DNA]</scope>
    <source>
        <strain evidence="2">COMA1</strain>
    </source>
</reference>
<feature type="domain" description="Predicted 3'-5' exonuclease PolB-like" evidence="1">
    <location>
        <begin position="64"/>
        <end position="219"/>
    </location>
</feature>
<dbReference type="GO" id="GO:0003676">
    <property type="term" value="F:nucleic acid binding"/>
    <property type="evidence" value="ECO:0007669"/>
    <property type="project" value="InterPro"/>
</dbReference>
<dbReference type="Gene3D" id="3.30.420.10">
    <property type="entry name" value="Ribonuclease H-like superfamily/Ribonuclease H"/>
    <property type="match status" value="1"/>
</dbReference>
<dbReference type="Proteomes" id="UP000199032">
    <property type="component" value="Unassembled WGS sequence"/>
</dbReference>
<dbReference type="EMBL" id="CZQA01000001">
    <property type="protein sequence ID" value="CUS31877.1"/>
    <property type="molecule type" value="Genomic_DNA"/>
</dbReference>